<evidence type="ECO:0000256" key="5">
    <source>
        <dbReference type="ARBA" id="ARBA00023128"/>
    </source>
</evidence>
<evidence type="ECO:0000313" key="8">
    <source>
        <dbReference type="Proteomes" id="UP000000689"/>
    </source>
</evidence>
<name>J7REB0_NAUDC</name>
<evidence type="ECO:0000256" key="4">
    <source>
        <dbReference type="ARBA" id="ARBA00022946"/>
    </source>
</evidence>
<keyword evidence="3 6" id="KW-0810">Translation regulation</keyword>
<comment type="function">
    <text evidence="6">Required for translation of the mitochondrial OLI1 transcript encoding subunit 9 of mitochondrial ATP synthase.</text>
</comment>
<evidence type="ECO:0000256" key="6">
    <source>
        <dbReference type="RuleBase" id="RU362136"/>
    </source>
</evidence>
<dbReference type="Proteomes" id="UP000000689">
    <property type="component" value="Chromosome 7"/>
</dbReference>
<dbReference type="HOGENOM" id="CLU_035453_0_0_1"/>
<sequence length="510" mass="60343">MQRVCPLSCSKSKISNGKLLYSTATGIKGKIQPRQRQPIPMKRTILDIKKLWHPFYKPSSIEQFKMCFTELDPANQFEEFKPFLIEIDENMENLCYTTQDKTFSHLLKGYFYDLKQNESIDYQLMKGEFWEERRRTRETNQVNQAGNPEFDALTNILFHNDWTYKFKVEELNVKITKLVMNSSNLFCEDIYLWLLDPKIFKSIENLQIIIDSITIHLSSPDALLLDHFSMIEPIILRIVKSFSEELRPTTSIMNCFTNLFESINHEFNIPNIQHCFTKFNPLTLQYLLLFFLRSTGDYHLNECKLLIDLLILYHKKIPLESSIIDYLISLNKKNSTHLGAADKLRYVRSIGLILNQLNDIKTFQELLPMCQSTIEIIHLLKIIRSKDNGIHMIRQLIPSVITYINNLSNDELVNSSNLCFLLKFLKDSKIIKNDKIRRQFMLGFAINKNYSMLAQLFEELEDKELLKKEYVQLLLMKLNERKSLTHDHNEYLREKFFNKYIIDKYPHVNK</sequence>
<accession>J7REB0</accession>
<dbReference type="InterPro" id="IPR031467">
    <property type="entry name" value="Aep1"/>
</dbReference>
<dbReference type="EMBL" id="HE580273">
    <property type="protein sequence ID" value="CCK73434.1"/>
    <property type="molecule type" value="Genomic_DNA"/>
</dbReference>
<keyword evidence="5 6" id="KW-0496">Mitochondrion</keyword>
<proteinExistence type="inferred from homology"/>
<organism evidence="7 8">
    <name type="scientific">Naumovozyma dairenensis (strain ATCC 10597 / BCRC 20456 / CBS 421 / NBRC 0211 / NRRL Y-12639)</name>
    <name type="common">Saccharomyces dairenensis</name>
    <dbReference type="NCBI Taxonomy" id="1071378"/>
    <lineage>
        <taxon>Eukaryota</taxon>
        <taxon>Fungi</taxon>
        <taxon>Dikarya</taxon>
        <taxon>Ascomycota</taxon>
        <taxon>Saccharomycotina</taxon>
        <taxon>Saccharomycetes</taxon>
        <taxon>Saccharomycetales</taxon>
        <taxon>Saccharomycetaceae</taxon>
        <taxon>Naumovozyma</taxon>
    </lineage>
</organism>
<evidence type="ECO:0000256" key="3">
    <source>
        <dbReference type="ARBA" id="ARBA00022845"/>
    </source>
</evidence>
<dbReference type="Pfam" id="PF17049">
    <property type="entry name" value="AEP1"/>
    <property type="match status" value="1"/>
</dbReference>
<dbReference type="AlphaFoldDB" id="J7REB0"/>
<evidence type="ECO:0000256" key="1">
    <source>
        <dbReference type="ARBA" id="ARBA00004173"/>
    </source>
</evidence>
<evidence type="ECO:0000256" key="2">
    <source>
        <dbReference type="ARBA" id="ARBA00008176"/>
    </source>
</evidence>
<evidence type="ECO:0000313" key="7">
    <source>
        <dbReference type="EMBL" id="CCK73434.1"/>
    </source>
</evidence>
<dbReference type="GO" id="GO:0045182">
    <property type="term" value="F:translation regulator activity"/>
    <property type="evidence" value="ECO:0007669"/>
    <property type="project" value="InterPro"/>
</dbReference>
<comment type="similarity">
    <text evidence="2 6">Belongs to the AEP1 family.</text>
</comment>
<dbReference type="GO" id="GO:0005739">
    <property type="term" value="C:mitochondrion"/>
    <property type="evidence" value="ECO:0007669"/>
    <property type="project" value="UniProtKB-SubCell"/>
</dbReference>
<comment type="subcellular location">
    <subcellularLocation>
        <location evidence="1 6">Mitochondrion</location>
    </subcellularLocation>
</comment>
<dbReference type="GeneID" id="13926913"/>
<gene>
    <name evidence="7" type="primary">NDAI0G04490</name>
    <name evidence="7" type="ordered locus">NDAI_0G04490</name>
</gene>
<reference evidence="7 8" key="1">
    <citation type="journal article" date="2011" name="Proc. Natl. Acad. Sci. U.S.A.">
        <title>Evolutionary erosion of yeast sex chromosomes by mating-type switching accidents.</title>
        <authorList>
            <person name="Gordon J.L."/>
            <person name="Armisen D."/>
            <person name="Proux-Wera E."/>
            <person name="Oheigeartaigh S.S."/>
            <person name="Byrne K.P."/>
            <person name="Wolfe K.H."/>
        </authorList>
    </citation>
    <scope>NUCLEOTIDE SEQUENCE [LARGE SCALE GENOMIC DNA]</scope>
    <source>
        <strain evidence="8">ATCC 10597 / BCRC 20456 / CBS 421 / NBRC 0211 / NRRL Y-12639</strain>
    </source>
</reference>
<keyword evidence="8" id="KW-1185">Reference proteome</keyword>
<keyword evidence="4 6" id="KW-0809">Transit peptide</keyword>
<protein>
    <recommendedName>
        <fullName evidence="6">ATPase expression protein 1</fullName>
    </recommendedName>
</protein>
<dbReference type="KEGG" id="ndi:NDAI_0G04490"/>
<dbReference type="OrthoDB" id="4064791at2759"/>
<dbReference type="RefSeq" id="XP_003980110.1">
    <property type="nucleotide sequence ID" value="XM_003980061.1"/>
</dbReference>